<evidence type="ECO:0008006" key="4">
    <source>
        <dbReference type="Google" id="ProtNLM"/>
    </source>
</evidence>
<dbReference type="Proteomes" id="UP000254834">
    <property type="component" value="Chromosome"/>
</dbReference>
<gene>
    <name evidence="2" type="ORF">C0J27_05135</name>
</gene>
<name>A0A345ZCR9_9BACT</name>
<feature type="region of interest" description="Disordered" evidence="1">
    <location>
        <begin position="127"/>
        <end position="150"/>
    </location>
</feature>
<feature type="region of interest" description="Disordered" evidence="1">
    <location>
        <begin position="29"/>
        <end position="109"/>
    </location>
</feature>
<dbReference type="EMBL" id="CP025544">
    <property type="protein sequence ID" value="AXK61086.1"/>
    <property type="molecule type" value="Genomic_DNA"/>
</dbReference>
<organism evidence="2 3">
    <name type="scientific">Candidatus Chromulinivorax destructor</name>
    <dbReference type="NCBI Taxonomy" id="2066483"/>
    <lineage>
        <taxon>Bacteria</taxon>
        <taxon>Candidatus Babelota</taxon>
        <taxon>Candidatus Babeliae</taxon>
        <taxon>Candidatus Babeliales</taxon>
        <taxon>Candidatus Chromulinivoraceae</taxon>
        <taxon>Candidatus Chromulinivorax</taxon>
    </lineage>
</organism>
<proteinExistence type="predicted"/>
<feature type="compositionally biased region" description="Polar residues" evidence="1">
    <location>
        <begin position="76"/>
        <end position="89"/>
    </location>
</feature>
<feature type="compositionally biased region" description="Basic and acidic residues" evidence="1">
    <location>
        <begin position="30"/>
        <end position="75"/>
    </location>
</feature>
<dbReference type="PROSITE" id="PS51257">
    <property type="entry name" value="PROKAR_LIPOPROTEIN"/>
    <property type="match status" value="1"/>
</dbReference>
<reference evidence="2 3" key="1">
    <citation type="submission" date="2017-12" db="EMBL/GenBank/DDBJ databases">
        <title>Chromulinavorax destructans is a abundant pathogen of dominant heterotrophic picoflagllates.</title>
        <authorList>
            <person name="Deeg C.M."/>
            <person name="Zimmer M."/>
            <person name="Suttle C.A."/>
        </authorList>
    </citation>
    <scope>NUCLEOTIDE SEQUENCE [LARGE SCALE GENOMIC DNA]</scope>
    <source>
        <strain evidence="2 3">SeV1</strain>
    </source>
</reference>
<protein>
    <recommendedName>
        <fullName evidence="4">Lipoprotein</fullName>
    </recommendedName>
</protein>
<dbReference type="RefSeq" id="WP_115586101.1">
    <property type="nucleotide sequence ID" value="NZ_CP025544.1"/>
</dbReference>
<feature type="compositionally biased region" description="Polar residues" evidence="1">
    <location>
        <begin position="227"/>
        <end position="240"/>
    </location>
</feature>
<feature type="compositionally biased region" description="Basic and acidic residues" evidence="1">
    <location>
        <begin position="127"/>
        <end position="146"/>
    </location>
</feature>
<feature type="compositionally biased region" description="Polar residues" evidence="1">
    <location>
        <begin position="252"/>
        <end position="272"/>
    </location>
</feature>
<evidence type="ECO:0000313" key="2">
    <source>
        <dbReference type="EMBL" id="AXK61086.1"/>
    </source>
</evidence>
<accession>A0A345ZCR9</accession>
<evidence type="ECO:0000256" key="1">
    <source>
        <dbReference type="SAM" id="MobiDB-lite"/>
    </source>
</evidence>
<feature type="compositionally biased region" description="Low complexity" evidence="1">
    <location>
        <begin position="98"/>
        <end position="109"/>
    </location>
</feature>
<keyword evidence="3" id="KW-1185">Reference proteome</keyword>
<sequence length="289" mass="31769">MKKLHIVLACSLLAVGCQKNLQAWGFGEGEAAKATKKTVDPAKENKKTENDNAQRKAEQDRIAKQNKAAENRMNDQAKNVKSSADNLSADSLKKSSKKNSSPTSSSWNLSSWFTSAERPEAKVTAEKLQADAESTSREIDPEKKAAQTESIVDTAAQDIEQALGTKTTEADKAQFTKTAESWLKNWSLESFTNWISSCYDWVFSRSSSVEPVATQSGSFNLADARDSNSSIAQPQESTLGKSLENRGKKLSDLSNQSTTIKENASDFQNSSRALLEQQRAKAKSWNLFQ</sequence>
<dbReference type="AlphaFoldDB" id="A0A345ZCR9"/>
<evidence type="ECO:0000313" key="3">
    <source>
        <dbReference type="Proteomes" id="UP000254834"/>
    </source>
</evidence>
<dbReference type="KEGG" id="cdes:C0J27_05135"/>
<feature type="region of interest" description="Disordered" evidence="1">
    <location>
        <begin position="220"/>
        <end position="272"/>
    </location>
</feature>